<evidence type="ECO:0000256" key="1">
    <source>
        <dbReference type="ARBA" id="ARBA00005889"/>
    </source>
</evidence>
<protein>
    <recommendedName>
        <fullName evidence="6">Protein FAR1-RELATED SEQUENCE</fullName>
    </recommendedName>
</protein>
<evidence type="ECO:0000256" key="2">
    <source>
        <dbReference type="ARBA" id="ARBA00022723"/>
    </source>
</evidence>
<dbReference type="SMART" id="SM00575">
    <property type="entry name" value="ZnF_PMZ"/>
    <property type="match status" value="1"/>
</dbReference>
<dbReference type="PANTHER" id="PTHR31669">
    <property type="entry name" value="PROTEIN FAR1-RELATED SEQUENCE 10-RELATED"/>
    <property type="match status" value="1"/>
</dbReference>
<dbReference type="InterPro" id="IPR006564">
    <property type="entry name" value="Znf_PMZ"/>
</dbReference>
<evidence type="ECO:0000313" key="8">
    <source>
        <dbReference type="EMBL" id="KAG6682529.1"/>
    </source>
</evidence>
<dbReference type="EMBL" id="CM031837">
    <property type="protein sequence ID" value="KAG6682529.1"/>
    <property type="molecule type" value="Genomic_DNA"/>
</dbReference>
<organism evidence="8 9">
    <name type="scientific">Carya illinoinensis</name>
    <name type="common">Pecan</name>
    <dbReference type="NCBI Taxonomy" id="32201"/>
    <lineage>
        <taxon>Eukaryota</taxon>
        <taxon>Viridiplantae</taxon>
        <taxon>Streptophyta</taxon>
        <taxon>Embryophyta</taxon>
        <taxon>Tracheophyta</taxon>
        <taxon>Spermatophyta</taxon>
        <taxon>Magnoliopsida</taxon>
        <taxon>eudicotyledons</taxon>
        <taxon>Gunneridae</taxon>
        <taxon>Pentapetalae</taxon>
        <taxon>rosids</taxon>
        <taxon>fabids</taxon>
        <taxon>Fagales</taxon>
        <taxon>Juglandaceae</taxon>
        <taxon>Carya</taxon>
    </lineage>
</organism>
<evidence type="ECO:0000259" key="7">
    <source>
        <dbReference type="PROSITE" id="PS50966"/>
    </source>
</evidence>
<dbReference type="AlphaFoldDB" id="A0A922DCN2"/>
<dbReference type="GO" id="GO:0005634">
    <property type="term" value="C:nucleus"/>
    <property type="evidence" value="ECO:0007669"/>
    <property type="project" value="UniProtKB-SubCell"/>
</dbReference>
<dbReference type="Proteomes" id="UP000811246">
    <property type="component" value="Chromosome 13"/>
</dbReference>
<dbReference type="PANTHER" id="PTHR31669:SF297">
    <property type="entry name" value="PROTEIN FAR1-RELATED SEQUENCE"/>
    <property type="match status" value="1"/>
</dbReference>
<evidence type="ECO:0000256" key="4">
    <source>
        <dbReference type="ARBA" id="ARBA00022833"/>
    </source>
</evidence>
<proteinExistence type="inferred from homology"/>
<comment type="subcellular location">
    <subcellularLocation>
        <location evidence="6">Nucleus</location>
    </subcellularLocation>
</comment>
<evidence type="ECO:0000256" key="3">
    <source>
        <dbReference type="ARBA" id="ARBA00022771"/>
    </source>
</evidence>
<keyword evidence="4 6" id="KW-0862">Zinc</keyword>
<keyword evidence="6" id="KW-0539">Nucleus</keyword>
<gene>
    <name evidence="8" type="ORF">I3842_13G147300</name>
</gene>
<dbReference type="Pfam" id="PF04434">
    <property type="entry name" value="SWIM"/>
    <property type="match status" value="1"/>
</dbReference>
<sequence>MRKLPEKLGSHSQFNVGLKSSIQSALYDSQTCGEFEDKWGQLLDMYNLSSNVWLRGLYNDRSFWVPVYLKNVFWAGMSTIQRSERMNTFFDGFVYSGTTLKEFIDQFDNALRKKVEIEAIADFNSFNQTIPCLSPFGIEKQFQTVYTNAKFKEVQREVLGMICTLVSTEGCISTFDVLDQISIDDHVKRVQYSVYYDEEECEVKCTCALFEMKGIFCRHACSVYHMKNINVLPEKYILDRWRKNLKRRYTLVKSSYDDLRDNIDARRYEVVVKKCLKLATRVSASDEHYNAFLQHLDEFEHKCEGLTFETKSCSTNVKEKVVTNEKKKQVII</sequence>
<reference evidence="8" key="1">
    <citation type="submission" date="2021-01" db="EMBL/GenBank/DDBJ databases">
        <authorList>
            <person name="Lovell J.T."/>
            <person name="Bentley N."/>
            <person name="Bhattarai G."/>
            <person name="Jenkins J.W."/>
            <person name="Sreedasyam A."/>
            <person name="Alarcon Y."/>
            <person name="Bock C."/>
            <person name="Boston L."/>
            <person name="Carlson J."/>
            <person name="Cervantes K."/>
            <person name="Clermont K."/>
            <person name="Krom N."/>
            <person name="Kubenka K."/>
            <person name="Mamidi S."/>
            <person name="Mattison C."/>
            <person name="Monteros M."/>
            <person name="Pisani C."/>
            <person name="Plott C."/>
            <person name="Rajasekar S."/>
            <person name="Rhein H.S."/>
            <person name="Rohla C."/>
            <person name="Song M."/>
            <person name="Hilaire R.S."/>
            <person name="Shu S."/>
            <person name="Wells L."/>
            <person name="Wang X."/>
            <person name="Webber J."/>
            <person name="Heerema R.J."/>
            <person name="Klein P."/>
            <person name="Conner P."/>
            <person name="Grauke L."/>
            <person name="Grimwood J."/>
            <person name="Schmutz J."/>
            <person name="Randall J.J."/>
        </authorList>
    </citation>
    <scope>NUCLEOTIDE SEQUENCE</scope>
    <source>
        <tissue evidence="8">Leaf</tissue>
    </source>
</reference>
<dbReference type="InterPro" id="IPR007527">
    <property type="entry name" value="Znf_SWIM"/>
</dbReference>
<feature type="domain" description="SWIM-type" evidence="7">
    <location>
        <begin position="192"/>
        <end position="228"/>
    </location>
</feature>
<name>A0A922DCN2_CARIL</name>
<dbReference type="GO" id="GO:0008270">
    <property type="term" value="F:zinc ion binding"/>
    <property type="evidence" value="ECO:0007669"/>
    <property type="project" value="UniProtKB-UniRule"/>
</dbReference>
<evidence type="ECO:0000256" key="6">
    <source>
        <dbReference type="RuleBase" id="RU367018"/>
    </source>
</evidence>
<dbReference type="GO" id="GO:0006355">
    <property type="term" value="P:regulation of DNA-templated transcription"/>
    <property type="evidence" value="ECO:0007669"/>
    <property type="project" value="UniProtKB-UniRule"/>
</dbReference>
<keyword evidence="3 5" id="KW-0863">Zinc-finger</keyword>
<comment type="function">
    <text evidence="6">Putative transcription activator involved in regulating light control of development.</text>
</comment>
<accession>A0A922DCN2</accession>
<keyword evidence="2 6" id="KW-0479">Metal-binding</keyword>
<dbReference type="InterPro" id="IPR031052">
    <property type="entry name" value="FHY3/FAR1"/>
</dbReference>
<evidence type="ECO:0000256" key="5">
    <source>
        <dbReference type="PROSITE-ProRule" id="PRU00325"/>
    </source>
</evidence>
<comment type="similarity">
    <text evidence="1 6">Belongs to the FHY3/FAR1 family.</text>
</comment>
<comment type="caution">
    <text evidence="8">The sequence shown here is derived from an EMBL/GenBank/DDBJ whole genome shotgun (WGS) entry which is preliminary data.</text>
</comment>
<dbReference type="PROSITE" id="PS50966">
    <property type="entry name" value="ZF_SWIM"/>
    <property type="match status" value="1"/>
</dbReference>
<evidence type="ECO:0000313" key="9">
    <source>
        <dbReference type="Proteomes" id="UP000811246"/>
    </source>
</evidence>